<protein>
    <submittedName>
        <fullName evidence="1">Uncharacterized protein</fullName>
    </submittedName>
</protein>
<accession>A0ACB6QR85</accession>
<comment type="caution">
    <text evidence="1">The sequence shown here is derived from an EMBL/GenBank/DDBJ whole genome shotgun (WGS) entry which is preliminary data.</text>
</comment>
<sequence length="785" mass="88976">MVRMGWDDTTRDWIAWSFVKMSWDRRCVRRIKIMLMGMESLPPELPCGMELEWVWVMDGGRIRDGGPRRATLSMRKLPANKGSAGSESVWFCIRFERRYVSYEVVRPSDLPPIFFSFSTKPNQRKTQDRNQPSPNPTPHFLKFMLKGPFKGRMTSRRNQDMASAKSSSSKKGDYSTSYLWGPGSLLSLTGFPRRTITSLYGHPTMKAFSSGKTHDLPATLFRSIHVNVLNVYVCSNRGDSASQYEGSLKTAITTTIIVTPRQKRIPLSTIIPIRSGLLRRYTTPSTRLMTPLPSALGKPFHISHSGFIGQVDTHADVALRFHTFELKPRRFYIPGGPVFARYCFDGAAVEKGRGSSQYQNHHAFKLGRGYLRQELYLVDYLFLKYVKIMGLSFRKRMDYLCRHAILLTAFTTPHAPPSFICLTQAVQYPGTISNDCGVFAPDFAILTCKASCVFLNFYGVTEDSRRLESLHAAIWCSLKHLGVRSAFFPPLLKLGNCRPFPLIANLAQSPAIPCSHFKPKVTTQDGFSFYVFQSQLLFLYYINLSLSYFIQFARFKRVLPIRNIELSFKSPCSTSEWKDEKRSKSSSPYLAHHAHYHGFRSSKSQFDSMHSTPFPALQLATMDSKFSGFSIQGRDHDHRVLQLSAVTPHIPPFSPSYYLTIFNGPAVHVTIFNHCRGPVSNCVKEEAKPEVIMGILIYPFNLHDFALVRHDSTISAICSHGMRRRSLTLVEERFYFLYSNPIQEATVVFLQGPRGRGRSFTRVISANSSLFLAGAHMGVVGSQRS</sequence>
<proteinExistence type="predicted"/>
<dbReference type="Proteomes" id="UP000799755">
    <property type="component" value="Unassembled WGS sequence"/>
</dbReference>
<evidence type="ECO:0000313" key="1">
    <source>
        <dbReference type="EMBL" id="KAF2469441.1"/>
    </source>
</evidence>
<reference evidence="1" key="1">
    <citation type="journal article" date="2020" name="Stud. Mycol.">
        <title>101 Dothideomycetes genomes: a test case for predicting lifestyles and emergence of pathogens.</title>
        <authorList>
            <person name="Haridas S."/>
            <person name="Albert R."/>
            <person name="Binder M."/>
            <person name="Bloem J."/>
            <person name="Labutti K."/>
            <person name="Salamov A."/>
            <person name="Andreopoulos B."/>
            <person name="Baker S."/>
            <person name="Barry K."/>
            <person name="Bills G."/>
            <person name="Bluhm B."/>
            <person name="Cannon C."/>
            <person name="Castanera R."/>
            <person name="Culley D."/>
            <person name="Daum C."/>
            <person name="Ezra D."/>
            <person name="Gonzalez J."/>
            <person name="Henrissat B."/>
            <person name="Kuo A."/>
            <person name="Liang C."/>
            <person name="Lipzen A."/>
            <person name="Lutzoni F."/>
            <person name="Magnuson J."/>
            <person name="Mondo S."/>
            <person name="Nolan M."/>
            <person name="Ohm R."/>
            <person name="Pangilinan J."/>
            <person name="Park H.-J."/>
            <person name="Ramirez L."/>
            <person name="Alfaro M."/>
            <person name="Sun H."/>
            <person name="Tritt A."/>
            <person name="Yoshinaga Y."/>
            <person name="Zwiers L.-H."/>
            <person name="Turgeon B."/>
            <person name="Goodwin S."/>
            <person name="Spatafora J."/>
            <person name="Crous P."/>
            <person name="Grigoriev I."/>
        </authorList>
    </citation>
    <scope>NUCLEOTIDE SEQUENCE</scope>
    <source>
        <strain evidence="1">ATCC 200398</strain>
    </source>
</reference>
<name>A0ACB6QR85_9PLEO</name>
<evidence type="ECO:0000313" key="2">
    <source>
        <dbReference type="Proteomes" id="UP000799755"/>
    </source>
</evidence>
<organism evidence="1 2">
    <name type="scientific">Lindgomyces ingoldianus</name>
    <dbReference type="NCBI Taxonomy" id="673940"/>
    <lineage>
        <taxon>Eukaryota</taxon>
        <taxon>Fungi</taxon>
        <taxon>Dikarya</taxon>
        <taxon>Ascomycota</taxon>
        <taxon>Pezizomycotina</taxon>
        <taxon>Dothideomycetes</taxon>
        <taxon>Pleosporomycetidae</taxon>
        <taxon>Pleosporales</taxon>
        <taxon>Lindgomycetaceae</taxon>
        <taxon>Lindgomyces</taxon>
    </lineage>
</organism>
<gene>
    <name evidence="1" type="ORF">BDR25DRAFT_356669</name>
</gene>
<dbReference type="EMBL" id="MU003512">
    <property type="protein sequence ID" value="KAF2469441.1"/>
    <property type="molecule type" value="Genomic_DNA"/>
</dbReference>
<keyword evidence="2" id="KW-1185">Reference proteome</keyword>